<gene>
    <name evidence="3" type="ORF">EVOR1521_LOCUS14130</name>
</gene>
<feature type="domain" description="Endonuclease/exonuclease/phosphatase" evidence="2">
    <location>
        <begin position="53"/>
        <end position="274"/>
    </location>
</feature>
<dbReference type="PANTHER" id="PTHR12121:SF36">
    <property type="entry name" value="ENDONUCLEASE_EXONUCLEASE_PHOSPHATASE DOMAIN-CONTAINING PROTEIN"/>
    <property type="match status" value="1"/>
</dbReference>
<evidence type="ECO:0000313" key="4">
    <source>
        <dbReference type="Proteomes" id="UP001178507"/>
    </source>
</evidence>
<comment type="caution">
    <text evidence="3">The sequence shown here is derived from an EMBL/GenBank/DDBJ whole genome shotgun (WGS) entry which is preliminary data.</text>
</comment>
<dbReference type="PANTHER" id="PTHR12121">
    <property type="entry name" value="CARBON CATABOLITE REPRESSOR PROTEIN 4"/>
    <property type="match status" value="1"/>
</dbReference>
<proteinExistence type="predicted"/>
<dbReference type="InterPro" id="IPR036691">
    <property type="entry name" value="Endo/exonu/phosph_ase_sf"/>
</dbReference>
<sequence>MSFRIAHFNILGKNMAGTMWFHYARDFLPPWFSNKHWDWSRAAGFPRSLMWSPEQGRSRFYRLQVLIKEIRALRADILCLVELDCFTEFQDILGREGYDAVFQPRPGKQDGCGIFWRREVFGAVGPCRGLIYARPANDRIAVGQVLTHLPSQRQLLVLSTHLHWDQAAGHQASEAEELLGLLEDMAADYQRPAAVVCGDLNALPDSEAYQILSRCLCDASFGPDGAYAEGAFTTLKPDVYYFARPKGQGDGDHWHWQDGRHEVLDYVFYRDLELLKPVMVPHMSKELELAERPAKRQRSAGDGYWSGGWRFRGSPAPGLAEHAEDDAWRPPRVRGQLQLGIPNRSSESRSGDFET</sequence>
<organism evidence="3 4">
    <name type="scientific">Effrenium voratum</name>
    <dbReference type="NCBI Taxonomy" id="2562239"/>
    <lineage>
        <taxon>Eukaryota</taxon>
        <taxon>Sar</taxon>
        <taxon>Alveolata</taxon>
        <taxon>Dinophyceae</taxon>
        <taxon>Suessiales</taxon>
        <taxon>Symbiodiniaceae</taxon>
        <taxon>Effrenium</taxon>
    </lineage>
</organism>
<dbReference type="Pfam" id="PF03372">
    <property type="entry name" value="Exo_endo_phos"/>
    <property type="match status" value="1"/>
</dbReference>
<reference evidence="3" key="1">
    <citation type="submission" date="2023-08" db="EMBL/GenBank/DDBJ databases">
        <authorList>
            <person name="Chen Y."/>
            <person name="Shah S."/>
            <person name="Dougan E. K."/>
            <person name="Thang M."/>
            <person name="Chan C."/>
        </authorList>
    </citation>
    <scope>NUCLEOTIDE SEQUENCE</scope>
</reference>
<dbReference type="AlphaFoldDB" id="A0AA36IK51"/>
<evidence type="ECO:0000256" key="1">
    <source>
        <dbReference type="SAM" id="MobiDB-lite"/>
    </source>
</evidence>
<feature type="region of interest" description="Disordered" evidence="1">
    <location>
        <begin position="289"/>
        <end position="308"/>
    </location>
</feature>
<feature type="region of interest" description="Disordered" evidence="1">
    <location>
        <begin position="316"/>
        <end position="355"/>
    </location>
</feature>
<dbReference type="SUPFAM" id="SSF56219">
    <property type="entry name" value="DNase I-like"/>
    <property type="match status" value="1"/>
</dbReference>
<keyword evidence="4" id="KW-1185">Reference proteome</keyword>
<dbReference type="GO" id="GO:0000175">
    <property type="term" value="F:3'-5'-RNA exonuclease activity"/>
    <property type="evidence" value="ECO:0007669"/>
    <property type="project" value="TreeGrafter"/>
</dbReference>
<dbReference type="EMBL" id="CAUJNA010001656">
    <property type="protein sequence ID" value="CAJ1388206.1"/>
    <property type="molecule type" value="Genomic_DNA"/>
</dbReference>
<dbReference type="InterPro" id="IPR005135">
    <property type="entry name" value="Endo/exonuclease/phosphatase"/>
</dbReference>
<evidence type="ECO:0000313" key="3">
    <source>
        <dbReference type="EMBL" id="CAJ1388206.1"/>
    </source>
</evidence>
<accession>A0AA36IK51</accession>
<evidence type="ECO:0000259" key="2">
    <source>
        <dbReference type="Pfam" id="PF03372"/>
    </source>
</evidence>
<dbReference type="InterPro" id="IPR050410">
    <property type="entry name" value="CCR4/nocturin_mRNA_transcr"/>
</dbReference>
<dbReference type="Gene3D" id="3.60.10.10">
    <property type="entry name" value="Endonuclease/exonuclease/phosphatase"/>
    <property type="match status" value="1"/>
</dbReference>
<protein>
    <recommendedName>
        <fullName evidence="2">Endonuclease/exonuclease/phosphatase domain-containing protein</fullName>
    </recommendedName>
</protein>
<name>A0AA36IK51_9DINO</name>
<feature type="compositionally biased region" description="Basic and acidic residues" evidence="1">
    <location>
        <begin position="346"/>
        <end position="355"/>
    </location>
</feature>
<dbReference type="Proteomes" id="UP001178507">
    <property type="component" value="Unassembled WGS sequence"/>
</dbReference>